<feature type="region of interest" description="Disordered" evidence="1">
    <location>
        <begin position="174"/>
        <end position="223"/>
    </location>
</feature>
<accession>A0A1B6KPC0</accession>
<dbReference type="EMBL" id="GEBQ01026679">
    <property type="protein sequence ID" value="JAT13298.1"/>
    <property type="molecule type" value="Transcribed_RNA"/>
</dbReference>
<dbReference type="AlphaFoldDB" id="A0A1B6KPC0"/>
<evidence type="ECO:0000313" key="2">
    <source>
        <dbReference type="EMBL" id="JAT13298.1"/>
    </source>
</evidence>
<sequence length="223" mass="25922">MAMYNLYVLRSPYQIRARQKLSGSDWYKEETKRDLSLYKKTCPDPVEPQIKQIEKYKIYLDTERPNLPNLYARIREVCPEFDNKTNFHLYWKYSDSKLQPVSNYITYLSMIALIADINNNLYLVDREWSETWLSNMAATYIPLPEDIVLVNMIAPRQSIFTGAQEAKVNKVQSAARSEFTRTYSPPPRVDEEQKSKEDVKKGKGGKSTKDKASSPKSKGTKKK</sequence>
<feature type="compositionally biased region" description="Basic and acidic residues" evidence="1">
    <location>
        <begin position="188"/>
        <end position="213"/>
    </location>
</feature>
<organism evidence="2">
    <name type="scientific">Graphocephala atropunctata</name>
    <dbReference type="NCBI Taxonomy" id="36148"/>
    <lineage>
        <taxon>Eukaryota</taxon>
        <taxon>Metazoa</taxon>
        <taxon>Ecdysozoa</taxon>
        <taxon>Arthropoda</taxon>
        <taxon>Hexapoda</taxon>
        <taxon>Insecta</taxon>
        <taxon>Pterygota</taxon>
        <taxon>Neoptera</taxon>
        <taxon>Paraneoptera</taxon>
        <taxon>Hemiptera</taxon>
        <taxon>Auchenorrhyncha</taxon>
        <taxon>Membracoidea</taxon>
        <taxon>Cicadellidae</taxon>
        <taxon>Cicadellinae</taxon>
        <taxon>Cicadellini</taxon>
        <taxon>Graphocephala</taxon>
    </lineage>
</organism>
<name>A0A1B6KPC0_9HEMI</name>
<proteinExistence type="predicted"/>
<protein>
    <submittedName>
        <fullName evidence="2">Uncharacterized protein</fullName>
    </submittedName>
</protein>
<evidence type="ECO:0000256" key="1">
    <source>
        <dbReference type="SAM" id="MobiDB-lite"/>
    </source>
</evidence>
<gene>
    <name evidence="2" type="ORF">g.5045</name>
</gene>
<reference evidence="2" key="1">
    <citation type="submission" date="2015-11" db="EMBL/GenBank/DDBJ databases">
        <title>De novo transcriptome assembly of four potential Pierce s Disease insect vectors from Arizona vineyards.</title>
        <authorList>
            <person name="Tassone E.E."/>
        </authorList>
    </citation>
    <scope>NUCLEOTIDE SEQUENCE</scope>
</reference>
<feature type="compositionally biased region" description="Polar residues" evidence="1">
    <location>
        <begin position="174"/>
        <end position="183"/>
    </location>
</feature>